<keyword evidence="9" id="KW-1185">Reference proteome</keyword>
<dbReference type="InterPro" id="IPR005913">
    <property type="entry name" value="dTDP_dehydrorham_reduct"/>
</dbReference>
<dbReference type="RefSeq" id="WP_013514262.1">
    <property type="nucleotide sequence ID" value="NC_014844.1"/>
</dbReference>
<dbReference type="KEGG" id="das:Daes_1317"/>
<evidence type="ECO:0000256" key="4">
    <source>
        <dbReference type="ARBA" id="ARBA00017099"/>
    </source>
</evidence>
<evidence type="ECO:0000256" key="6">
    <source>
        <dbReference type="RuleBase" id="RU364082"/>
    </source>
</evidence>
<dbReference type="Proteomes" id="UP000002191">
    <property type="component" value="Chromosome"/>
</dbReference>
<evidence type="ECO:0000313" key="8">
    <source>
        <dbReference type="EMBL" id="ADU62331.1"/>
    </source>
</evidence>
<evidence type="ECO:0000256" key="3">
    <source>
        <dbReference type="ARBA" id="ARBA00012929"/>
    </source>
</evidence>
<dbReference type="EC" id="1.1.1.133" evidence="3 6"/>
<evidence type="ECO:0000256" key="2">
    <source>
        <dbReference type="ARBA" id="ARBA00010944"/>
    </source>
</evidence>
<comment type="similarity">
    <text evidence="2 6">Belongs to the dTDP-4-dehydrorhamnose reductase family.</text>
</comment>
<dbReference type="SUPFAM" id="SSF51735">
    <property type="entry name" value="NAD(P)-binding Rossmann-fold domains"/>
    <property type="match status" value="1"/>
</dbReference>
<dbReference type="OrthoDB" id="9803892at2"/>
<sequence length="293" mass="31771">MELKGKSVIIFGGRTGLLGQALTRAFRLAGARPVPLSSQDCDILDPRGVDLLLDRRDPDLMVNAAAYTQVDLAEDQEEMAFALNATAPPLLASLAAKRLIPFVHFSTDFVFCGNKHTPYLPYDDPCPFSVYGISKADGERGLLRFGYERTLIIRISWLFGPGRTNFVDKILSLCETRGTISVVNDQTGSPSYTPDVAVNTLALLAHDATGIHHVANSGETTWHGLASEAVALAGLDCTVEPVPTSAYPTKAVRPAYSVLDLSRFIQTTGVTPRHWKQALADYVLGDLRRGSVI</sequence>
<gene>
    <name evidence="8" type="ordered locus">Daes_1317</name>
</gene>
<comment type="pathway">
    <text evidence="1 6">Carbohydrate biosynthesis; dTDP-L-rhamnose biosynthesis.</text>
</comment>
<dbReference type="AlphaFoldDB" id="E6VUU0"/>
<dbReference type="HOGENOM" id="CLU_045518_1_0_7"/>
<name>E6VUU0_PSEA9</name>
<comment type="catalytic activity">
    <reaction evidence="5">
        <text>dTDP-beta-L-rhamnose + NADP(+) = dTDP-4-dehydro-beta-L-rhamnose + NADPH + H(+)</text>
        <dbReference type="Rhea" id="RHEA:21796"/>
        <dbReference type="ChEBI" id="CHEBI:15378"/>
        <dbReference type="ChEBI" id="CHEBI:57510"/>
        <dbReference type="ChEBI" id="CHEBI:57783"/>
        <dbReference type="ChEBI" id="CHEBI:58349"/>
        <dbReference type="ChEBI" id="CHEBI:62830"/>
        <dbReference type="EC" id="1.1.1.133"/>
    </reaction>
</comment>
<feature type="domain" description="RmlD-like substrate binding" evidence="7">
    <location>
        <begin position="9"/>
        <end position="283"/>
    </location>
</feature>
<comment type="function">
    <text evidence="6">Catalyzes the reduction of dTDP-6-deoxy-L-lyxo-4-hexulose to yield dTDP-L-rhamnose.</text>
</comment>
<dbReference type="STRING" id="643562.Daes_1317"/>
<dbReference type="NCBIfam" id="TIGR01214">
    <property type="entry name" value="rmlD"/>
    <property type="match status" value="1"/>
</dbReference>
<dbReference type="GO" id="GO:0008831">
    <property type="term" value="F:dTDP-4-dehydrorhamnose reductase activity"/>
    <property type="evidence" value="ECO:0007669"/>
    <property type="project" value="UniProtKB-EC"/>
</dbReference>
<evidence type="ECO:0000313" key="9">
    <source>
        <dbReference type="Proteomes" id="UP000002191"/>
    </source>
</evidence>
<dbReference type="EMBL" id="CP002431">
    <property type="protein sequence ID" value="ADU62331.1"/>
    <property type="molecule type" value="Genomic_DNA"/>
</dbReference>
<accession>E6VUU0</accession>
<dbReference type="Gene3D" id="3.40.50.720">
    <property type="entry name" value="NAD(P)-binding Rossmann-like Domain"/>
    <property type="match status" value="1"/>
</dbReference>
<protein>
    <recommendedName>
        <fullName evidence="4 6">dTDP-4-dehydrorhamnose reductase</fullName>
        <ecNumber evidence="3 6">1.1.1.133</ecNumber>
    </recommendedName>
</protein>
<dbReference type="eggNOG" id="COG1091">
    <property type="taxonomic scope" value="Bacteria"/>
</dbReference>
<dbReference type="GO" id="GO:0019305">
    <property type="term" value="P:dTDP-rhamnose biosynthetic process"/>
    <property type="evidence" value="ECO:0007669"/>
    <property type="project" value="UniProtKB-UniPathway"/>
</dbReference>
<reference evidence="9" key="1">
    <citation type="submission" date="2010-12" db="EMBL/GenBank/DDBJ databases">
        <title>Complete sequence of Desulfovibrio aespoeensis Aspo-2.</title>
        <authorList>
            <consortium name="US DOE Joint Genome Institute"/>
            <person name="Lucas S."/>
            <person name="Copeland A."/>
            <person name="Lapidus A."/>
            <person name="Cheng J.-F."/>
            <person name="Goodwin L."/>
            <person name="Pitluck S."/>
            <person name="Chertkov O."/>
            <person name="Misra M."/>
            <person name="Detter J.C."/>
            <person name="Han C."/>
            <person name="Tapia R."/>
            <person name="Land M."/>
            <person name="Hauser L."/>
            <person name="Kyrpides N."/>
            <person name="Ivanova N."/>
            <person name="Ovchinnikova G."/>
            <person name="Pedersen K."/>
            <person name="Jagevall S."/>
            <person name="Hazen T."/>
            <person name="Woyke T."/>
        </authorList>
    </citation>
    <scope>NUCLEOTIDE SEQUENCE [LARGE SCALE GENOMIC DNA]</scope>
    <source>
        <strain evidence="9">ATCC 700646 / DSM 10631 / Aspo-2</strain>
    </source>
</reference>
<evidence type="ECO:0000256" key="5">
    <source>
        <dbReference type="ARBA" id="ARBA00048200"/>
    </source>
</evidence>
<evidence type="ECO:0000259" key="7">
    <source>
        <dbReference type="Pfam" id="PF04321"/>
    </source>
</evidence>
<dbReference type="PANTHER" id="PTHR10491">
    <property type="entry name" value="DTDP-4-DEHYDRORHAMNOSE REDUCTASE"/>
    <property type="match status" value="1"/>
</dbReference>
<dbReference type="PANTHER" id="PTHR10491:SF4">
    <property type="entry name" value="METHIONINE ADENOSYLTRANSFERASE 2 SUBUNIT BETA"/>
    <property type="match status" value="1"/>
</dbReference>
<proteinExistence type="inferred from homology"/>
<dbReference type="InterPro" id="IPR029903">
    <property type="entry name" value="RmlD-like-bd"/>
</dbReference>
<reference evidence="8 9" key="2">
    <citation type="journal article" date="2014" name="Genome Announc.">
        <title>Complete Genome Sequence of the Subsurface, Mesophilic Sulfate-Reducing Bacterium Desulfovibrio aespoeensis Aspo-2.</title>
        <authorList>
            <person name="Pedersen K."/>
            <person name="Bengtsson A."/>
            <person name="Edlund J."/>
            <person name="Rabe L."/>
            <person name="Hazen T."/>
            <person name="Chakraborty R."/>
            <person name="Goodwin L."/>
            <person name="Shapiro N."/>
        </authorList>
    </citation>
    <scope>NUCLEOTIDE SEQUENCE [LARGE SCALE GENOMIC DNA]</scope>
    <source>
        <strain evidence="9">ATCC 700646 / DSM 10631 / Aspo-2</strain>
    </source>
</reference>
<dbReference type="Gene3D" id="3.90.25.10">
    <property type="entry name" value="UDP-galactose 4-epimerase, domain 1"/>
    <property type="match status" value="1"/>
</dbReference>
<keyword evidence="6 8" id="KW-0560">Oxidoreductase</keyword>
<evidence type="ECO:0000256" key="1">
    <source>
        <dbReference type="ARBA" id="ARBA00004781"/>
    </source>
</evidence>
<keyword evidence="6" id="KW-0521">NADP</keyword>
<dbReference type="CDD" id="cd05254">
    <property type="entry name" value="dTDP_HR_like_SDR_e"/>
    <property type="match status" value="1"/>
</dbReference>
<dbReference type="Pfam" id="PF04321">
    <property type="entry name" value="RmlD_sub_bind"/>
    <property type="match status" value="1"/>
</dbReference>
<dbReference type="InterPro" id="IPR036291">
    <property type="entry name" value="NAD(P)-bd_dom_sf"/>
</dbReference>
<organism evidence="8 9">
    <name type="scientific">Pseudodesulfovibrio aespoeensis (strain ATCC 700646 / DSM 10631 / Aspo-2)</name>
    <name type="common">Desulfovibrio aespoeensis</name>
    <dbReference type="NCBI Taxonomy" id="643562"/>
    <lineage>
        <taxon>Bacteria</taxon>
        <taxon>Pseudomonadati</taxon>
        <taxon>Thermodesulfobacteriota</taxon>
        <taxon>Desulfovibrionia</taxon>
        <taxon>Desulfovibrionales</taxon>
        <taxon>Desulfovibrionaceae</taxon>
    </lineage>
</organism>
<dbReference type="UniPathway" id="UPA00124"/>